<dbReference type="InterPro" id="IPR003737">
    <property type="entry name" value="GlcNAc_PI_deacetylase-related"/>
</dbReference>
<name>X0X8R6_9ZZZZ</name>
<organism evidence="1">
    <name type="scientific">marine sediment metagenome</name>
    <dbReference type="NCBI Taxonomy" id="412755"/>
    <lineage>
        <taxon>unclassified sequences</taxon>
        <taxon>metagenomes</taxon>
        <taxon>ecological metagenomes</taxon>
    </lineage>
</organism>
<accession>X0X8R6</accession>
<reference evidence="1" key="1">
    <citation type="journal article" date="2014" name="Front. Microbiol.">
        <title>High frequency of phylogenetically diverse reductive dehalogenase-homologous genes in deep subseafloor sedimentary metagenomes.</title>
        <authorList>
            <person name="Kawai M."/>
            <person name="Futagami T."/>
            <person name="Toyoda A."/>
            <person name="Takaki Y."/>
            <person name="Nishi S."/>
            <person name="Hori S."/>
            <person name="Arai W."/>
            <person name="Tsubouchi T."/>
            <person name="Morono Y."/>
            <person name="Uchiyama I."/>
            <person name="Ito T."/>
            <person name="Fujiyama A."/>
            <person name="Inagaki F."/>
            <person name="Takami H."/>
        </authorList>
    </citation>
    <scope>NUCLEOTIDE SEQUENCE</scope>
    <source>
        <strain evidence="1">Expedition CK06-06</strain>
    </source>
</reference>
<dbReference type="Gene3D" id="3.40.50.10320">
    <property type="entry name" value="LmbE-like"/>
    <property type="match status" value="1"/>
</dbReference>
<feature type="non-terminal residue" evidence="1">
    <location>
        <position position="1"/>
    </location>
</feature>
<evidence type="ECO:0008006" key="2">
    <source>
        <dbReference type="Google" id="ProtNLM"/>
    </source>
</evidence>
<dbReference type="Pfam" id="PF02585">
    <property type="entry name" value="PIG-L"/>
    <property type="match status" value="1"/>
</dbReference>
<protein>
    <recommendedName>
        <fullName evidence="2">PIG-L family deacetylase</fullName>
    </recommendedName>
</protein>
<dbReference type="SUPFAM" id="SSF102588">
    <property type="entry name" value="LmbE-like"/>
    <property type="match status" value="1"/>
</dbReference>
<sequence length="251" mass="27836">PFTISSEVIFDKNLVIERAVPGQPHKGKVLAAIQPHADDIPLYAAGTVAKLIKEGYTGYLIRTTNEDCSGGGTVGEGMVNVEQHGPKIARALGLKKAIDLNFSKHQLETIAIQELKMRLIFLFRALEVDTVITFDPYNSYEENPDHWMTAYAVQVACWHAGGGKDYPEFRKAGIRGHSVREQYYHPRSPQGYNVINRIVDISSVIDQKVEANIANYNFGPAGVNGSRLRQRLAKDGKRLPILGNDDKTADF</sequence>
<dbReference type="InterPro" id="IPR024078">
    <property type="entry name" value="LmbE-like_dom_sf"/>
</dbReference>
<dbReference type="AlphaFoldDB" id="X0X8R6"/>
<comment type="caution">
    <text evidence="1">The sequence shown here is derived from an EMBL/GenBank/DDBJ whole genome shotgun (WGS) entry which is preliminary data.</text>
</comment>
<evidence type="ECO:0000313" key="1">
    <source>
        <dbReference type="EMBL" id="GAG31822.1"/>
    </source>
</evidence>
<gene>
    <name evidence="1" type="ORF">S01H1_64781</name>
</gene>
<proteinExistence type="predicted"/>
<dbReference type="EMBL" id="BARS01042718">
    <property type="protein sequence ID" value="GAG31822.1"/>
    <property type="molecule type" value="Genomic_DNA"/>
</dbReference>
<feature type="non-terminal residue" evidence="1">
    <location>
        <position position="251"/>
    </location>
</feature>